<evidence type="ECO:0000313" key="1">
    <source>
        <dbReference type="EMBL" id="GGR36944.1"/>
    </source>
</evidence>
<reference evidence="1" key="2">
    <citation type="submission" date="2020-09" db="EMBL/GenBank/DDBJ databases">
        <authorList>
            <person name="Sun Q."/>
            <person name="Ohkuma M."/>
        </authorList>
    </citation>
    <scope>NUCLEOTIDE SEQUENCE</scope>
    <source>
        <strain evidence="1">JCM 31311</strain>
    </source>
</reference>
<evidence type="ECO:0000313" key="2">
    <source>
        <dbReference type="Proteomes" id="UP000603865"/>
    </source>
</evidence>
<comment type="caution">
    <text evidence="1">The sequence shown here is derived from an EMBL/GenBank/DDBJ whole genome shotgun (WGS) entry which is preliminary data.</text>
</comment>
<dbReference type="Proteomes" id="UP000603865">
    <property type="component" value="Unassembled WGS sequence"/>
</dbReference>
<accession>A0A918KWH0</accession>
<protein>
    <submittedName>
        <fullName evidence="1">Uncharacterized protein</fullName>
    </submittedName>
</protein>
<organism evidence="1 2">
    <name type="scientific">Deinococcus ruber</name>
    <dbReference type="NCBI Taxonomy" id="1848197"/>
    <lineage>
        <taxon>Bacteria</taxon>
        <taxon>Thermotogati</taxon>
        <taxon>Deinococcota</taxon>
        <taxon>Deinococci</taxon>
        <taxon>Deinococcales</taxon>
        <taxon>Deinococcaceae</taxon>
        <taxon>Deinococcus</taxon>
    </lineage>
</organism>
<reference evidence="1" key="1">
    <citation type="journal article" date="2014" name="Int. J. Syst. Evol. Microbiol.">
        <title>Complete genome sequence of Corynebacterium casei LMG S-19264T (=DSM 44701T), isolated from a smear-ripened cheese.</title>
        <authorList>
            <consortium name="US DOE Joint Genome Institute (JGI-PGF)"/>
            <person name="Walter F."/>
            <person name="Albersmeier A."/>
            <person name="Kalinowski J."/>
            <person name="Ruckert C."/>
        </authorList>
    </citation>
    <scope>NUCLEOTIDE SEQUENCE</scope>
    <source>
        <strain evidence="1">JCM 31311</strain>
    </source>
</reference>
<dbReference type="AlphaFoldDB" id="A0A918KWH0"/>
<name>A0A918KWH0_9DEIO</name>
<dbReference type="EMBL" id="BMQL01000075">
    <property type="protein sequence ID" value="GGR36944.1"/>
    <property type="molecule type" value="Genomic_DNA"/>
</dbReference>
<keyword evidence="2" id="KW-1185">Reference proteome</keyword>
<sequence length="179" mass="19292">MLLSGPNAAVSALQEQVLTQVLAEALPVSLVVVARDIEALLWASTPRLVGRVQTVMIGSAEHARQQLQTLQAASERVPFRYGVKAVLVASARASEVLMNAGLLPSLRGAGLGLVLNVPHQVPVMVMENLFGLGVFWPGYVPRALWNKVARFEAERGYVWRPRSVLSPLHLDGALARAVS</sequence>
<proteinExistence type="predicted"/>
<gene>
    <name evidence="1" type="ORF">GCM10008957_53150</name>
</gene>